<dbReference type="Pfam" id="PF06381">
    <property type="entry name" value="Phage_portal_3"/>
    <property type="match status" value="1"/>
</dbReference>
<comment type="similarity">
    <text evidence="6">Belongs to the anti-CBASS protein Acb1 family.</text>
</comment>
<comment type="catalytic activity">
    <reaction evidence="5">
        <text>3',3'-cGAMP + H2O = G[3'-5']pAp[3'] + H(+)</text>
        <dbReference type="Rhea" id="RHEA:72831"/>
        <dbReference type="ChEBI" id="CHEBI:15377"/>
        <dbReference type="ChEBI" id="CHEBI:15378"/>
        <dbReference type="ChEBI" id="CHEBI:71501"/>
        <dbReference type="ChEBI" id="CHEBI:192497"/>
    </reaction>
    <physiologicalReaction direction="left-to-right" evidence="5">
        <dbReference type="Rhea" id="RHEA:72832"/>
    </physiologicalReaction>
</comment>
<comment type="catalytic activity">
    <reaction evidence="8">
        <text>3',3'-cUAMP + H2O = U[3'-5']pAp[3'] + H(+)</text>
        <dbReference type="Rhea" id="RHEA:72835"/>
        <dbReference type="ChEBI" id="CHEBI:15377"/>
        <dbReference type="ChEBI" id="CHEBI:15378"/>
        <dbReference type="ChEBI" id="CHEBI:143809"/>
        <dbReference type="ChEBI" id="CHEBI:192498"/>
    </reaction>
    <physiologicalReaction direction="left-to-right" evidence="8">
        <dbReference type="Rhea" id="RHEA:72836"/>
    </physiologicalReaction>
</comment>
<protein>
    <recommendedName>
        <fullName evidence="7">Anti-CBASS protein Acb1</fullName>
    </recommendedName>
</protein>
<dbReference type="NCBIfam" id="TIGR01555">
    <property type="entry name" value="phge_rel_HI1409"/>
    <property type="match status" value="1"/>
</dbReference>
<evidence type="ECO:0000256" key="6">
    <source>
        <dbReference type="ARBA" id="ARBA00034316"/>
    </source>
</evidence>
<dbReference type="InterPro" id="IPR024459">
    <property type="entry name" value="Acb1-like_N"/>
</dbReference>
<proteinExistence type="inferred from homology"/>
<evidence type="ECO:0000313" key="12">
    <source>
        <dbReference type="Proteomes" id="UP000008207"/>
    </source>
</evidence>
<dbReference type="EMBL" id="CP001349">
    <property type="protein sequence ID" value="ACL61059.1"/>
    <property type="molecule type" value="Genomic_DNA"/>
</dbReference>
<dbReference type="RefSeq" id="WP_015932642.1">
    <property type="nucleotide sequence ID" value="NC_011894.1"/>
</dbReference>
<organism evidence="11 12">
    <name type="scientific">Methylobacterium nodulans (strain LMG 21967 / CNCM I-2342 / ORS 2060)</name>
    <dbReference type="NCBI Taxonomy" id="460265"/>
    <lineage>
        <taxon>Bacteria</taxon>
        <taxon>Pseudomonadati</taxon>
        <taxon>Pseudomonadota</taxon>
        <taxon>Alphaproteobacteria</taxon>
        <taxon>Hyphomicrobiales</taxon>
        <taxon>Methylobacteriaceae</taxon>
        <taxon>Methylobacterium</taxon>
    </lineage>
</organism>
<dbReference type="STRING" id="460265.Mnod_6253"/>
<dbReference type="eggNOG" id="COG3567">
    <property type="taxonomic scope" value="Bacteria"/>
</dbReference>
<evidence type="ECO:0000256" key="7">
    <source>
        <dbReference type="ARBA" id="ARBA00034343"/>
    </source>
</evidence>
<comment type="catalytic activity">
    <reaction evidence="4">
        <text>3',3',3'-cAAG + H2O = A[3'-5']pG[3'-5']pAp[3'] + H(+)</text>
        <dbReference type="Rhea" id="RHEA:72867"/>
        <dbReference type="ChEBI" id="CHEBI:15377"/>
        <dbReference type="ChEBI" id="CHEBI:15378"/>
        <dbReference type="ChEBI" id="CHEBI:143810"/>
        <dbReference type="ChEBI" id="CHEBI:192533"/>
    </reaction>
    <physiologicalReaction direction="left-to-right" evidence="4">
        <dbReference type="Rhea" id="RHEA:72868"/>
    </physiologicalReaction>
</comment>
<dbReference type="KEGG" id="mno:Mnod_6253"/>
<keyword evidence="12" id="KW-1185">Reference proteome</keyword>
<evidence type="ECO:0000256" key="8">
    <source>
        <dbReference type="ARBA" id="ARBA00048123"/>
    </source>
</evidence>
<comment type="catalytic activity">
    <reaction evidence="3">
        <text>3',3',3'-c-tri-AMP + H2O = A[3'-5']pA[3'-5']pAp[3'] + H(+)</text>
        <dbReference type="Rhea" id="RHEA:72859"/>
        <dbReference type="ChEBI" id="CHEBI:15377"/>
        <dbReference type="ChEBI" id="CHEBI:15378"/>
        <dbReference type="ChEBI" id="CHEBI:192523"/>
        <dbReference type="ChEBI" id="CHEBI:192530"/>
    </reaction>
    <physiologicalReaction direction="left-to-right" evidence="3">
        <dbReference type="Rhea" id="RHEA:72860"/>
    </physiologicalReaction>
</comment>
<dbReference type="OrthoDB" id="7491028at2"/>
<evidence type="ECO:0000256" key="3">
    <source>
        <dbReference type="ARBA" id="ARBA00034240"/>
    </source>
</evidence>
<sequence>MWLIDSIANFISGLGTAKDKTLGNRHVFVPRSPAEIQAAYRGNWIARKVVDIVPFDMLREWRSWQADPKQVEAIEAAEKALSVQTKLLDALRRARRDGGAALLIGDGAADPSQPLMPERLRRGGIRWIHVLGRCEITAGRIDMNPESPWFGEPVEWTLSGTTGGVQRIHPSRVVRLVGAPLLEANAQASEQGWGDSVLQAVFDALDQATSSAAYVNALLPEAKQDIISVPGLSRQLATSAGTTALTKRFEYAAQMKSMFGLLLLEGDGKSPDGEVFEQKQINFAGLPDVVRLFLMVASAAADIPATRLLGQSPQGMNATGDSDTRNYYDRCAAEQKVVLTPAIARLDELLIRHALGDRPAEVWYEWRPLYQPTQKEKADAFKAVADAVNVLANAAVIPDEILAKGVKGFVTDSGLLPGIDAAYDEHGDAPLTEDDPQADQFGPDGQPAEGFTGTGTVVPFPARQIADATPRTLYVSRKLMNGDDLLAWARSQGFSDLMPARELHVTLAYSRQPLDWMKVGQTWQGEQLKIDAGGPRMVERFGEAVVLLFASSDLRWRWQEIIDAGASWDHPEYQPHVTFSWNAGDIDLSKVQPYNGPLVFGPEIFEPVDENWRAKLQAAE</sequence>
<evidence type="ECO:0000259" key="9">
    <source>
        <dbReference type="Pfam" id="PF06381"/>
    </source>
</evidence>
<evidence type="ECO:0000313" key="11">
    <source>
        <dbReference type="EMBL" id="ACL61059.1"/>
    </source>
</evidence>
<dbReference type="InterPro" id="IPR006445">
    <property type="entry name" value="Phage-assoc_HI1409"/>
</dbReference>
<comment type="catalytic activity">
    <reaction evidence="2">
        <text>3',3',3'-cAAG + H2O = G[3'-5']pA[3'-5']pAp[3'] + H(+)</text>
        <dbReference type="Rhea" id="RHEA:72863"/>
        <dbReference type="ChEBI" id="CHEBI:15377"/>
        <dbReference type="ChEBI" id="CHEBI:15378"/>
        <dbReference type="ChEBI" id="CHEBI:143810"/>
        <dbReference type="ChEBI" id="CHEBI:192532"/>
    </reaction>
    <physiologicalReaction direction="left-to-right" evidence="2">
        <dbReference type="Rhea" id="RHEA:72864"/>
    </physiologicalReaction>
</comment>
<dbReference type="InterPro" id="IPR056175">
    <property type="entry name" value="Acb1-like_C"/>
</dbReference>
<evidence type="ECO:0000256" key="5">
    <source>
        <dbReference type="ARBA" id="ARBA00034283"/>
    </source>
</evidence>
<dbReference type="HOGENOM" id="CLU_027488_2_0_5"/>
<evidence type="ECO:0000256" key="1">
    <source>
        <dbReference type="ARBA" id="ARBA00022801"/>
    </source>
</evidence>
<reference evidence="11 12" key="1">
    <citation type="submission" date="2009-01" db="EMBL/GenBank/DDBJ databases">
        <title>Complete sequence of chromosome of Methylobacterium nodulans ORS 2060.</title>
        <authorList>
            <consortium name="US DOE Joint Genome Institute"/>
            <person name="Lucas S."/>
            <person name="Copeland A."/>
            <person name="Lapidus A."/>
            <person name="Glavina del Rio T."/>
            <person name="Dalin E."/>
            <person name="Tice H."/>
            <person name="Bruce D."/>
            <person name="Goodwin L."/>
            <person name="Pitluck S."/>
            <person name="Sims D."/>
            <person name="Brettin T."/>
            <person name="Detter J.C."/>
            <person name="Han C."/>
            <person name="Larimer F."/>
            <person name="Land M."/>
            <person name="Hauser L."/>
            <person name="Kyrpides N."/>
            <person name="Ivanova N."/>
            <person name="Marx C.J."/>
            <person name="Richardson P."/>
        </authorList>
    </citation>
    <scope>NUCLEOTIDE SEQUENCE [LARGE SCALE GENOMIC DNA]</scope>
    <source>
        <strain evidence="12">LMG 21967 / CNCM I-2342 / ORS 2060</strain>
    </source>
</reference>
<evidence type="ECO:0000256" key="2">
    <source>
        <dbReference type="ARBA" id="ARBA00034233"/>
    </source>
</evidence>
<gene>
    <name evidence="11" type="ordered locus">Mnod_6253</name>
</gene>
<dbReference type="Pfam" id="PF23474">
    <property type="entry name" value="Acb1"/>
    <property type="match status" value="1"/>
</dbReference>
<name>B8IAL4_METNO</name>
<accession>B8IAL4</accession>
<dbReference type="AlphaFoldDB" id="B8IAL4"/>
<dbReference type="GO" id="GO:0016787">
    <property type="term" value="F:hydrolase activity"/>
    <property type="evidence" value="ECO:0007669"/>
    <property type="project" value="UniProtKB-KW"/>
</dbReference>
<keyword evidence="1" id="KW-0378">Hydrolase</keyword>
<feature type="domain" description="Anti-CBASS protein Acb1-like N-terminal" evidence="9">
    <location>
        <begin position="35"/>
        <end position="389"/>
    </location>
</feature>
<evidence type="ECO:0000256" key="4">
    <source>
        <dbReference type="ARBA" id="ARBA00034244"/>
    </source>
</evidence>
<feature type="domain" description="Anti-CBASS protein Acb1-like C-terminal" evidence="10">
    <location>
        <begin position="471"/>
        <end position="614"/>
    </location>
</feature>
<evidence type="ECO:0000259" key="10">
    <source>
        <dbReference type="Pfam" id="PF23474"/>
    </source>
</evidence>
<dbReference type="Proteomes" id="UP000008207">
    <property type="component" value="Chromosome"/>
</dbReference>